<organism evidence="2 3">
    <name type="scientific">Candidatus Phycosocius spiralis</name>
    <dbReference type="NCBI Taxonomy" id="2815099"/>
    <lineage>
        <taxon>Bacteria</taxon>
        <taxon>Pseudomonadati</taxon>
        <taxon>Pseudomonadota</taxon>
        <taxon>Alphaproteobacteria</taxon>
        <taxon>Caulobacterales</taxon>
        <taxon>Caulobacterales incertae sedis</taxon>
        <taxon>Candidatus Phycosocius</taxon>
    </lineage>
</organism>
<dbReference type="PANTHER" id="PTHR40590">
    <property type="entry name" value="CYTOPLASMIC PROTEIN-RELATED"/>
    <property type="match status" value="1"/>
</dbReference>
<reference evidence="2" key="2">
    <citation type="journal article" date="2023" name="ISME Commun">
        <title>Characterization of a bloom-associated alphaproteobacterial lineage, 'Candidatus Phycosocius': insights into freshwater algal-bacterial interactions.</title>
        <authorList>
            <person name="Tanabe Y."/>
            <person name="Yamaguchi H."/>
            <person name="Yoshida M."/>
            <person name="Kai A."/>
            <person name="Okazaki Y."/>
        </authorList>
    </citation>
    <scope>NUCLEOTIDE SEQUENCE</scope>
    <source>
        <strain evidence="2">BOTRYCO-1</strain>
    </source>
</reference>
<comment type="caution">
    <text evidence="2">The sequence shown here is derived from an EMBL/GenBank/DDBJ whole genome shotgun (WGS) entry which is preliminary data.</text>
</comment>
<protein>
    <recommendedName>
        <fullName evidence="4">TraB/GumN family protein</fullName>
    </recommendedName>
</protein>
<accession>A0ABQ4PU63</accession>
<evidence type="ECO:0000256" key="1">
    <source>
        <dbReference type="SAM" id="SignalP"/>
    </source>
</evidence>
<dbReference type="InterPro" id="IPR047111">
    <property type="entry name" value="YbaP-like"/>
</dbReference>
<dbReference type="PANTHER" id="PTHR40590:SF1">
    <property type="entry name" value="CYTOPLASMIC PROTEIN"/>
    <property type="match status" value="1"/>
</dbReference>
<name>A0ABQ4PU63_9PROT</name>
<dbReference type="InterPro" id="IPR002816">
    <property type="entry name" value="TraB/PrgY/GumN_fam"/>
</dbReference>
<evidence type="ECO:0000313" key="2">
    <source>
        <dbReference type="EMBL" id="GIU66470.1"/>
    </source>
</evidence>
<keyword evidence="3" id="KW-1185">Reference proteome</keyword>
<dbReference type="Proteomes" id="UP001161064">
    <property type="component" value="Unassembled WGS sequence"/>
</dbReference>
<gene>
    <name evidence="2" type="ORF">PsB1_0624</name>
</gene>
<feature type="signal peptide" evidence="1">
    <location>
        <begin position="1"/>
        <end position="24"/>
    </location>
</feature>
<dbReference type="RefSeq" id="WP_284359017.1">
    <property type="nucleotide sequence ID" value="NZ_BPFZ01000003.1"/>
</dbReference>
<keyword evidence="1" id="KW-0732">Signal</keyword>
<feature type="chain" id="PRO_5046613736" description="TraB/GumN family protein" evidence="1">
    <location>
        <begin position="25"/>
        <end position="310"/>
    </location>
</feature>
<reference evidence="2" key="1">
    <citation type="submission" date="2021-05" db="EMBL/GenBank/DDBJ databases">
        <authorList>
            <person name="Tanabe Y."/>
        </authorList>
    </citation>
    <scope>NUCLEOTIDE SEQUENCE</scope>
    <source>
        <strain evidence="2">BOTRYCO-1</strain>
    </source>
</reference>
<sequence length="310" mass="33392">MRNTVLKMIAGCAVSTLLISSAYAQPNPVPASQTSPKTQKAYPALWLIKDADTRIYLFGTLHLMPANLDWNHGAVKAAFEASDALQLEIADMEAEGPAIVQLMQTKGQLPPEQKISDGLTETQKAALTAIIAQSGIPPQAVERMQPWLGSLVLSLGLFQKLGLDPKNGADKTLDGLARAANKPVGGFETGAEQIGFFASLNEEQQRAMLVSTIEEWDSSTKMLQDMVAAWSSGDLERLASMMNERLRSQPAIGKLLLTDRNEKWANWIAGRMAQPGTVFVAVGAGHLGGSDSVQAFLQKKGLRPTPVKTK</sequence>
<dbReference type="CDD" id="cd14789">
    <property type="entry name" value="Tiki"/>
    <property type="match status" value="1"/>
</dbReference>
<evidence type="ECO:0008006" key="4">
    <source>
        <dbReference type="Google" id="ProtNLM"/>
    </source>
</evidence>
<evidence type="ECO:0000313" key="3">
    <source>
        <dbReference type="Proteomes" id="UP001161064"/>
    </source>
</evidence>
<dbReference type="Pfam" id="PF01963">
    <property type="entry name" value="TraB_PrgY_gumN"/>
    <property type="match status" value="1"/>
</dbReference>
<proteinExistence type="predicted"/>
<dbReference type="EMBL" id="BPFZ01000003">
    <property type="protein sequence ID" value="GIU66470.1"/>
    <property type="molecule type" value="Genomic_DNA"/>
</dbReference>